<proteinExistence type="predicted"/>
<name>A0A090RBV9_9GAMM</name>
<dbReference type="AlphaFoldDB" id="A0A090RBV9"/>
<evidence type="ECO:0000313" key="2">
    <source>
        <dbReference type="EMBL" id="GAL05042.1"/>
    </source>
</evidence>
<comment type="caution">
    <text evidence="2">The sequence shown here is derived from an EMBL/GenBank/DDBJ whole genome shotgun (WGS) entry which is preliminary data.</text>
</comment>
<gene>
    <name evidence="2" type="ORF">JCM19237_4408</name>
</gene>
<dbReference type="Proteomes" id="UP000029227">
    <property type="component" value="Unassembled WGS sequence"/>
</dbReference>
<sequence length="170" mass="18238">MFKKSALSILLGLSVHAHAADYGTQHDNNISGFALLGGVNQFNGDLGDMIDFLGGDQSLLTISGSYTWSNGFGIGLTSTTMGELGNNDNLNHGYADFYAAYTLDSNVKFMAGMGAIVLLDNFNNTHTNEALMLGVGYTFDSGFALEYHHSFNEEAGLNANVSTILIGYKW</sequence>
<reference evidence="2 3" key="1">
    <citation type="journal article" date="2014" name="Genome Announc.">
        <title>Draft Genome Sequences of Two Vibrionaceae Species, Vibrio ponticus C121 and Photobacterium aphoticum C119, Isolated as Coral Reef Microbiota.</title>
        <authorList>
            <person name="Al-saari N."/>
            <person name="Meirelles P.M."/>
            <person name="Mino S."/>
            <person name="Suda W."/>
            <person name="Oshima K."/>
            <person name="Hattori M."/>
            <person name="Ohkuma M."/>
            <person name="Thompson F.L."/>
            <person name="Gomez-Gil B."/>
            <person name="Sawabe T."/>
            <person name="Sawabe T."/>
        </authorList>
    </citation>
    <scope>NUCLEOTIDE SEQUENCE [LARGE SCALE GENOMIC DNA]</scope>
    <source>
        <strain evidence="2 3">JCM 19237</strain>
    </source>
</reference>
<evidence type="ECO:0000313" key="3">
    <source>
        <dbReference type="Proteomes" id="UP000029227"/>
    </source>
</evidence>
<accession>A0A090RBV9</accession>
<evidence type="ECO:0000256" key="1">
    <source>
        <dbReference type="SAM" id="SignalP"/>
    </source>
</evidence>
<feature type="signal peptide" evidence="1">
    <location>
        <begin position="1"/>
        <end position="19"/>
    </location>
</feature>
<organism evidence="2 3">
    <name type="scientific">Photobacterium aphoticum</name>
    <dbReference type="NCBI Taxonomy" id="754436"/>
    <lineage>
        <taxon>Bacteria</taxon>
        <taxon>Pseudomonadati</taxon>
        <taxon>Pseudomonadota</taxon>
        <taxon>Gammaproteobacteria</taxon>
        <taxon>Vibrionales</taxon>
        <taxon>Vibrionaceae</taxon>
        <taxon>Photobacterium</taxon>
    </lineage>
</organism>
<feature type="chain" id="PRO_5001863999" description="Outer membrane protein beta-barrel domain-containing protein" evidence="1">
    <location>
        <begin position="20"/>
        <end position="170"/>
    </location>
</feature>
<keyword evidence="1" id="KW-0732">Signal</keyword>
<evidence type="ECO:0008006" key="4">
    <source>
        <dbReference type="Google" id="ProtNLM"/>
    </source>
</evidence>
<protein>
    <recommendedName>
        <fullName evidence="4">Outer membrane protein beta-barrel domain-containing protein</fullName>
    </recommendedName>
</protein>
<dbReference type="EMBL" id="BBMN01000005">
    <property type="protein sequence ID" value="GAL05042.1"/>
    <property type="molecule type" value="Genomic_DNA"/>
</dbReference>